<gene>
    <name evidence="2" type="ORF">CHH72_21800</name>
</gene>
<comment type="caution">
    <text evidence="2">The sequence shown here is derived from an EMBL/GenBank/DDBJ whole genome shotgun (WGS) entry which is preliminary data.</text>
</comment>
<feature type="transmembrane region" description="Helical" evidence="1">
    <location>
        <begin position="54"/>
        <end position="77"/>
    </location>
</feature>
<sequence>MDWGFMKNINGKEIKLSRKNKLIAFVLLPLYMIIVFLIGYTVGLEIARKWYDSIAIVAFIIGVFVICAILNPIFNAFDFYVIYVVNGELSLKEKMKKFKAVYIAFTLFSFIFGLWTGIF</sequence>
<evidence type="ECO:0000313" key="3">
    <source>
        <dbReference type="Proteomes" id="UP000216207"/>
    </source>
</evidence>
<dbReference type="AlphaFoldDB" id="A0A268NTC5"/>
<keyword evidence="1" id="KW-0812">Transmembrane</keyword>
<dbReference type="Proteomes" id="UP000216207">
    <property type="component" value="Unassembled WGS sequence"/>
</dbReference>
<keyword evidence="1" id="KW-0472">Membrane</keyword>
<feature type="transmembrane region" description="Helical" evidence="1">
    <location>
        <begin position="98"/>
        <end position="118"/>
    </location>
</feature>
<reference evidence="2 3" key="1">
    <citation type="submission" date="2017-07" db="EMBL/GenBank/DDBJ databases">
        <title>Isolation and whole genome analysis of endospore-forming bacteria from heroin.</title>
        <authorList>
            <person name="Kalinowski J."/>
            <person name="Ahrens B."/>
            <person name="Al-Dilaimi A."/>
            <person name="Winkler A."/>
            <person name="Wibberg D."/>
            <person name="Schleenbecker U."/>
            <person name="Ruckert C."/>
            <person name="Wolfel R."/>
            <person name="Grass G."/>
        </authorList>
    </citation>
    <scope>NUCLEOTIDE SEQUENCE [LARGE SCALE GENOMIC DNA]</scope>
    <source>
        <strain evidence="2 3">7539</strain>
    </source>
</reference>
<evidence type="ECO:0000256" key="1">
    <source>
        <dbReference type="SAM" id="Phobius"/>
    </source>
</evidence>
<dbReference type="EMBL" id="NPCC01000048">
    <property type="protein sequence ID" value="PAE86762.1"/>
    <property type="molecule type" value="Genomic_DNA"/>
</dbReference>
<name>A0A268NTC5_SHOCL</name>
<keyword evidence="1" id="KW-1133">Transmembrane helix</keyword>
<organism evidence="2 3">
    <name type="scientific">Shouchella clausii</name>
    <name type="common">Alkalihalobacillus clausii</name>
    <dbReference type="NCBI Taxonomy" id="79880"/>
    <lineage>
        <taxon>Bacteria</taxon>
        <taxon>Bacillati</taxon>
        <taxon>Bacillota</taxon>
        <taxon>Bacilli</taxon>
        <taxon>Bacillales</taxon>
        <taxon>Bacillaceae</taxon>
        <taxon>Shouchella</taxon>
    </lineage>
</organism>
<evidence type="ECO:0000313" key="2">
    <source>
        <dbReference type="EMBL" id="PAE86762.1"/>
    </source>
</evidence>
<feature type="transmembrane region" description="Helical" evidence="1">
    <location>
        <begin position="21"/>
        <end position="42"/>
    </location>
</feature>
<proteinExistence type="predicted"/>
<protein>
    <submittedName>
        <fullName evidence="2">Uncharacterized protein</fullName>
    </submittedName>
</protein>
<accession>A0A268NTC5</accession>